<dbReference type="Proteomes" id="UP001596406">
    <property type="component" value="Unassembled WGS sequence"/>
</dbReference>
<comment type="caution">
    <text evidence="2">The sequence shown here is derived from an EMBL/GenBank/DDBJ whole genome shotgun (WGS) entry which is preliminary data.</text>
</comment>
<dbReference type="EMBL" id="JBHSXM010000001">
    <property type="protein sequence ID" value="MFC6835886.1"/>
    <property type="molecule type" value="Genomic_DNA"/>
</dbReference>
<sequence>MTDHHDTQDMDDAPLVPELPREIATAHTDGGRRATGVRRSRRIATRPADTTYASERTRDTEEIAPLVADLTGRDVE</sequence>
<keyword evidence="3" id="KW-1185">Reference proteome</keyword>
<organism evidence="2 3">
    <name type="scientific">Halomarina ordinaria</name>
    <dbReference type="NCBI Taxonomy" id="3033939"/>
    <lineage>
        <taxon>Archaea</taxon>
        <taxon>Methanobacteriati</taxon>
        <taxon>Methanobacteriota</taxon>
        <taxon>Stenosarchaea group</taxon>
        <taxon>Halobacteria</taxon>
        <taxon>Halobacteriales</taxon>
        <taxon>Natronomonadaceae</taxon>
        <taxon>Halomarina</taxon>
    </lineage>
</organism>
<gene>
    <name evidence="2" type="ORF">ACFQHK_05115</name>
</gene>
<name>A0ABD5U983_9EURY</name>
<evidence type="ECO:0000313" key="2">
    <source>
        <dbReference type="EMBL" id="MFC6835886.1"/>
    </source>
</evidence>
<reference evidence="2 3" key="1">
    <citation type="journal article" date="2019" name="Int. J. Syst. Evol. Microbiol.">
        <title>The Global Catalogue of Microorganisms (GCM) 10K type strain sequencing project: providing services to taxonomists for standard genome sequencing and annotation.</title>
        <authorList>
            <consortium name="The Broad Institute Genomics Platform"/>
            <consortium name="The Broad Institute Genome Sequencing Center for Infectious Disease"/>
            <person name="Wu L."/>
            <person name="Ma J."/>
        </authorList>
    </citation>
    <scope>NUCLEOTIDE SEQUENCE [LARGE SCALE GENOMIC DNA]</scope>
    <source>
        <strain evidence="2 3">PSRA2</strain>
    </source>
</reference>
<protein>
    <submittedName>
        <fullName evidence="2">Uncharacterized protein</fullName>
    </submittedName>
</protein>
<feature type="compositionally biased region" description="Basic residues" evidence="1">
    <location>
        <begin position="35"/>
        <end position="44"/>
    </location>
</feature>
<accession>A0ABD5U983</accession>
<dbReference type="RefSeq" id="WP_304447581.1">
    <property type="nucleotide sequence ID" value="NZ_JARRAH010000001.1"/>
</dbReference>
<evidence type="ECO:0000313" key="3">
    <source>
        <dbReference type="Proteomes" id="UP001596406"/>
    </source>
</evidence>
<proteinExistence type="predicted"/>
<dbReference type="AlphaFoldDB" id="A0ABD5U983"/>
<feature type="region of interest" description="Disordered" evidence="1">
    <location>
        <begin position="23"/>
        <end position="44"/>
    </location>
</feature>
<evidence type="ECO:0000256" key="1">
    <source>
        <dbReference type="SAM" id="MobiDB-lite"/>
    </source>
</evidence>